<organism evidence="2 3">
    <name type="scientific">Tritrichomonas foetus</name>
    <dbReference type="NCBI Taxonomy" id="1144522"/>
    <lineage>
        <taxon>Eukaryota</taxon>
        <taxon>Metamonada</taxon>
        <taxon>Parabasalia</taxon>
        <taxon>Tritrichomonadida</taxon>
        <taxon>Tritrichomonadidae</taxon>
        <taxon>Tritrichomonas</taxon>
    </lineage>
</organism>
<dbReference type="SMART" id="SM00173">
    <property type="entry name" value="RAS"/>
    <property type="match status" value="1"/>
</dbReference>
<dbReference type="GO" id="GO:0005525">
    <property type="term" value="F:GTP binding"/>
    <property type="evidence" value="ECO:0007669"/>
    <property type="project" value="InterPro"/>
</dbReference>
<sequence length="197" mass="22078">MSLSQHRFKIIIIGDSAVGKTTIVSCFTGSRCSSNHVPTIGAGYFGAEIEVEGQQRIFDIWDTAGQELYRSLVPQYARGCHAALVVYDVTSHESFESLNTWLRFIQNENADIPTLVFGNKTDLENRAISFEEGRKYAEDNGCLFMEGSAIANINITDVFYRLAEECVKEEKSSKCMNEDRVISFEDTIPPNQNGYCC</sequence>
<dbReference type="Gene3D" id="3.40.50.300">
    <property type="entry name" value="P-loop containing nucleotide triphosphate hydrolases"/>
    <property type="match status" value="1"/>
</dbReference>
<evidence type="ECO:0000313" key="3">
    <source>
        <dbReference type="Proteomes" id="UP000179807"/>
    </source>
</evidence>
<accession>A0A1J4L0U2</accession>
<dbReference type="VEuPathDB" id="TrichDB:TRFO_02944"/>
<dbReference type="RefSeq" id="XP_068368718.1">
    <property type="nucleotide sequence ID" value="XM_068491003.1"/>
</dbReference>
<dbReference type="AlphaFoldDB" id="A0A1J4L0U2"/>
<dbReference type="Proteomes" id="UP000179807">
    <property type="component" value="Unassembled WGS sequence"/>
</dbReference>
<evidence type="ECO:0000256" key="1">
    <source>
        <dbReference type="ARBA" id="ARBA00022741"/>
    </source>
</evidence>
<dbReference type="GeneID" id="94825707"/>
<dbReference type="SMART" id="SM00175">
    <property type="entry name" value="RAB"/>
    <property type="match status" value="1"/>
</dbReference>
<dbReference type="Pfam" id="PF00071">
    <property type="entry name" value="Ras"/>
    <property type="match status" value="1"/>
</dbReference>
<dbReference type="NCBIfam" id="TIGR00231">
    <property type="entry name" value="small_GTP"/>
    <property type="match status" value="1"/>
</dbReference>
<dbReference type="EMBL" id="MLAK01000217">
    <property type="protein sequence ID" value="OHT15582.1"/>
    <property type="molecule type" value="Genomic_DNA"/>
</dbReference>
<comment type="caution">
    <text evidence="2">The sequence shown here is derived from an EMBL/GenBank/DDBJ whole genome shotgun (WGS) entry which is preliminary data.</text>
</comment>
<protein>
    <submittedName>
        <fullName evidence="2">Ras-related protein Rab-5A</fullName>
    </submittedName>
</protein>
<keyword evidence="3" id="KW-1185">Reference proteome</keyword>
<gene>
    <name evidence="2" type="primary">RAB5A</name>
    <name evidence="2" type="ORF">TRFO_02944</name>
</gene>
<dbReference type="GO" id="GO:0003924">
    <property type="term" value="F:GTPase activity"/>
    <property type="evidence" value="ECO:0007669"/>
    <property type="project" value="InterPro"/>
</dbReference>
<evidence type="ECO:0000313" key="2">
    <source>
        <dbReference type="EMBL" id="OHT15582.1"/>
    </source>
</evidence>
<reference evidence="2" key="1">
    <citation type="submission" date="2016-10" db="EMBL/GenBank/DDBJ databases">
        <authorList>
            <person name="Benchimol M."/>
            <person name="Almeida L.G."/>
            <person name="Vasconcelos A.T."/>
            <person name="Perreira-Neves A."/>
            <person name="Rosa I.A."/>
            <person name="Tasca T."/>
            <person name="Bogo M.R."/>
            <person name="de Souza W."/>
        </authorList>
    </citation>
    <scope>NUCLEOTIDE SEQUENCE [LARGE SCALE GENOMIC DNA]</scope>
    <source>
        <strain evidence="2">K</strain>
    </source>
</reference>
<dbReference type="OrthoDB" id="48625at2759"/>
<dbReference type="InterPro" id="IPR005225">
    <property type="entry name" value="Small_GTP-bd"/>
</dbReference>
<dbReference type="PROSITE" id="PS51419">
    <property type="entry name" value="RAB"/>
    <property type="match status" value="1"/>
</dbReference>
<dbReference type="FunFam" id="3.40.50.300:FF:001204">
    <property type="entry name" value="Small GTP-binding protein, putative"/>
    <property type="match status" value="1"/>
</dbReference>
<dbReference type="PRINTS" id="PR00449">
    <property type="entry name" value="RASTRNSFRMNG"/>
</dbReference>
<dbReference type="InterPro" id="IPR027417">
    <property type="entry name" value="P-loop_NTPase"/>
</dbReference>
<dbReference type="InterPro" id="IPR001806">
    <property type="entry name" value="Small_GTPase"/>
</dbReference>
<dbReference type="PANTHER" id="PTHR47978">
    <property type="match status" value="1"/>
</dbReference>
<dbReference type="CDD" id="cd00154">
    <property type="entry name" value="Rab"/>
    <property type="match status" value="1"/>
</dbReference>
<keyword evidence="1" id="KW-0547">Nucleotide-binding</keyword>
<dbReference type="SMART" id="SM00174">
    <property type="entry name" value="RHO"/>
    <property type="match status" value="1"/>
</dbReference>
<proteinExistence type="predicted"/>
<dbReference type="SUPFAM" id="SSF52540">
    <property type="entry name" value="P-loop containing nucleoside triphosphate hydrolases"/>
    <property type="match status" value="1"/>
</dbReference>
<name>A0A1J4L0U2_9EUKA</name>
<dbReference type="PROSITE" id="PS51421">
    <property type="entry name" value="RAS"/>
    <property type="match status" value="1"/>
</dbReference>
<dbReference type="SMART" id="SM00176">
    <property type="entry name" value="RAN"/>
    <property type="match status" value="1"/>
</dbReference>